<dbReference type="AlphaFoldDB" id="A0A9N9D1I7"/>
<feature type="region of interest" description="Disordered" evidence="1">
    <location>
        <begin position="151"/>
        <end position="171"/>
    </location>
</feature>
<evidence type="ECO:0000313" key="2">
    <source>
        <dbReference type="EMBL" id="CAG8619856.1"/>
    </source>
</evidence>
<accession>A0A9N9D1I7</accession>
<feature type="non-terminal residue" evidence="2">
    <location>
        <position position="171"/>
    </location>
</feature>
<evidence type="ECO:0000313" key="3">
    <source>
        <dbReference type="Proteomes" id="UP000789508"/>
    </source>
</evidence>
<name>A0A9N9D1I7_9GLOM</name>
<protein>
    <submittedName>
        <fullName evidence="2">13888_t:CDS:1</fullName>
    </submittedName>
</protein>
<evidence type="ECO:0000256" key="1">
    <source>
        <dbReference type="SAM" id="MobiDB-lite"/>
    </source>
</evidence>
<comment type="caution">
    <text evidence="2">The sequence shown here is derived from an EMBL/GenBank/DDBJ whole genome shotgun (WGS) entry which is preliminary data.</text>
</comment>
<dbReference type="Proteomes" id="UP000789508">
    <property type="component" value="Unassembled WGS sequence"/>
</dbReference>
<dbReference type="EMBL" id="CAJVPS010005908">
    <property type="protein sequence ID" value="CAG8619856.1"/>
    <property type="molecule type" value="Genomic_DNA"/>
</dbReference>
<organism evidence="2 3">
    <name type="scientific">Ambispora leptoticha</name>
    <dbReference type="NCBI Taxonomy" id="144679"/>
    <lineage>
        <taxon>Eukaryota</taxon>
        <taxon>Fungi</taxon>
        <taxon>Fungi incertae sedis</taxon>
        <taxon>Mucoromycota</taxon>
        <taxon>Glomeromycotina</taxon>
        <taxon>Glomeromycetes</taxon>
        <taxon>Archaeosporales</taxon>
        <taxon>Ambisporaceae</taxon>
        <taxon>Ambispora</taxon>
    </lineage>
</organism>
<gene>
    <name evidence="2" type="ORF">ALEPTO_LOCUS8919</name>
</gene>
<keyword evidence="3" id="KW-1185">Reference proteome</keyword>
<reference evidence="2" key="1">
    <citation type="submission" date="2021-06" db="EMBL/GenBank/DDBJ databases">
        <authorList>
            <person name="Kallberg Y."/>
            <person name="Tangrot J."/>
            <person name="Rosling A."/>
        </authorList>
    </citation>
    <scope>NUCLEOTIDE SEQUENCE</scope>
    <source>
        <strain evidence="2">FL130A</strain>
    </source>
</reference>
<sequence>MRAGYTVSDLVKDNSNKSLSISSTSCDLPNNQLPKPNFILHTCYNKYLSSQLLPPLLHPQTIESFFAYINKIKHTSNRYLYKPIISIKKDHSEAHIYLSNEFKPLKDHIILQTDQYLKYSQIPLRSYSEYTTPNTVPDIFISTPVSIPEVSTTETNDLNQNPQDQLYSNPS</sequence>
<proteinExistence type="predicted"/>